<protein>
    <recommendedName>
        <fullName evidence="4">Secreted protein</fullName>
    </recommendedName>
</protein>
<dbReference type="Proteomes" id="UP000240572">
    <property type="component" value="Unassembled WGS sequence"/>
</dbReference>
<comment type="caution">
    <text evidence="2">The sequence shown here is derived from an EMBL/GenBank/DDBJ whole genome shotgun (WGS) entry which is preliminary data.</text>
</comment>
<dbReference type="RefSeq" id="WP_106525442.1">
    <property type="nucleotide sequence ID" value="NZ_PYGD01000017.1"/>
</dbReference>
<evidence type="ECO:0000256" key="1">
    <source>
        <dbReference type="SAM" id="SignalP"/>
    </source>
</evidence>
<reference evidence="2 3" key="1">
    <citation type="submission" date="2018-03" db="EMBL/GenBank/DDBJ databases">
        <title>Genomic Encyclopedia of Type Strains, Phase III (KMG-III): the genomes of soil and plant-associated and newly described type strains.</title>
        <authorList>
            <person name="Whitman W."/>
        </authorList>
    </citation>
    <scope>NUCLEOTIDE SEQUENCE [LARGE SCALE GENOMIC DNA]</scope>
    <source>
        <strain evidence="2 3">CGMCC 1.12700</strain>
    </source>
</reference>
<evidence type="ECO:0000313" key="2">
    <source>
        <dbReference type="EMBL" id="PSK87434.1"/>
    </source>
</evidence>
<name>A0A2P8CR38_9BACT</name>
<gene>
    <name evidence="2" type="ORF">B0I18_11735</name>
</gene>
<evidence type="ECO:0000313" key="3">
    <source>
        <dbReference type="Proteomes" id="UP000240572"/>
    </source>
</evidence>
<feature type="signal peptide" evidence="1">
    <location>
        <begin position="1"/>
        <end position="19"/>
    </location>
</feature>
<keyword evidence="1" id="KW-0732">Signal</keyword>
<evidence type="ECO:0008006" key="4">
    <source>
        <dbReference type="Google" id="ProtNLM"/>
    </source>
</evidence>
<dbReference type="AlphaFoldDB" id="A0A2P8CR38"/>
<organism evidence="2 3">
    <name type="scientific">Taibaiella chishuiensis</name>
    <dbReference type="NCBI Taxonomy" id="1434707"/>
    <lineage>
        <taxon>Bacteria</taxon>
        <taxon>Pseudomonadati</taxon>
        <taxon>Bacteroidota</taxon>
        <taxon>Chitinophagia</taxon>
        <taxon>Chitinophagales</taxon>
        <taxon>Chitinophagaceae</taxon>
        <taxon>Taibaiella</taxon>
    </lineage>
</organism>
<feature type="chain" id="PRO_5015119930" description="Secreted protein" evidence="1">
    <location>
        <begin position="20"/>
        <end position="152"/>
    </location>
</feature>
<proteinExistence type="predicted"/>
<sequence length="152" mass="16359">MKKYILLIVSAFAFSAARSQTNHVQICSSRSCDVYIVLFAGLCQNPGYKILSDTIRVTPGTNKNEYLTGGTLGWHGPIFPGYGITGLRVYSDDPSSGCSTLTYQDIMAPVSGPLPGIVSTLIAPTCSAPCPPVTVFFETYCSTPTNNIFCLW</sequence>
<keyword evidence="3" id="KW-1185">Reference proteome</keyword>
<accession>A0A2P8CR38</accession>
<dbReference type="EMBL" id="PYGD01000017">
    <property type="protein sequence ID" value="PSK87434.1"/>
    <property type="molecule type" value="Genomic_DNA"/>
</dbReference>